<evidence type="ECO:0000256" key="9">
    <source>
        <dbReference type="SAM" id="MobiDB-lite"/>
    </source>
</evidence>
<dbReference type="PANTHER" id="PTHR13580:SF9">
    <property type="entry name" value="AXIN1 UP-REGULATED 1, ISOFORM A"/>
    <property type="match status" value="1"/>
</dbReference>
<evidence type="ECO:0000256" key="4">
    <source>
        <dbReference type="ARBA" id="ARBA00023015"/>
    </source>
</evidence>
<protein>
    <submittedName>
        <fullName evidence="12">Cysteine/serine-rich nuclear protein N-terminal domain-containing protein</fullName>
    </submittedName>
</protein>
<feature type="region of interest" description="Disordered" evidence="9">
    <location>
        <begin position="554"/>
        <end position="589"/>
    </location>
</feature>
<dbReference type="Proteomes" id="UP000887574">
    <property type="component" value="Unplaced"/>
</dbReference>
<dbReference type="GO" id="GO:0000981">
    <property type="term" value="F:DNA-binding transcription factor activity, RNA polymerase II-specific"/>
    <property type="evidence" value="ECO:0007669"/>
    <property type="project" value="TreeGrafter"/>
</dbReference>
<evidence type="ECO:0000313" key="12">
    <source>
        <dbReference type="WBParaSite" id="jg21108"/>
    </source>
</evidence>
<evidence type="ECO:0000256" key="5">
    <source>
        <dbReference type="ARBA" id="ARBA00023125"/>
    </source>
</evidence>
<evidence type="ECO:0000256" key="6">
    <source>
        <dbReference type="ARBA" id="ARBA00023159"/>
    </source>
</evidence>
<feature type="region of interest" description="Disordered" evidence="9">
    <location>
        <begin position="1"/>
        <end position="26"/>
    </location>
</feature>
<dbReference type="GO" id="GO:0043565">
    <property type="term" value="F:sequence-specific DNA binding"/>
    <property type="evidence" value="ECO:0007669"/>
    <property type="project" value="TreeGrafter"/>
</dbReference>
<keyword evidence="5" id="KW-0238">DNA-binding</keyword>
<comment type="similarity">
    <text evidence="2">Belongs to the AXUD1 family.</text>
</comment>
<dbReference type="InterPro" id="IPR031972">
    <property type="entry name" value="CSRNP_N"/>
</dbReference>
<feature type="compositionally biased region" description="Low complexity" evidence="9">
    <location>
        <begin position="288"/>
        <end position="300"/>
    </location>
</feature>
<feature type="domain" description="Cysteine/serine-rich nuclear protein N-terminal" evidence="10">
    <location>
        <begin position="194"/>
        <end position="423"/>
    </location>
</feature>
<feature type="compositionally biased region" description="Low complexity" evidence="9">
    <location>
        <begin position="10"/>
        <end position="26"/>
    </location>
</feature>
<evidence type="ECO:0000256" key="1">
    <source>
        <dbReference type="ARBA" id="ARBA00004123"/>
    </source>
</evidence>
<reference evidence="12" key="1">
    <citation type="submission" date="2022-11" db="UniProtKB">
        <authorList>
            <consortium name="WormBaseParasite"/>
        </authorList>
    </citation>
    <scope>IDENTIFICATION</scope>
</reference>
<comment type="subcellular location">
    <subcellularLocation>
        <location evidence="1">Nucleus</location>
    </subcellularLocation>
</comment>
<keyword evidence="8" id="KW-0539">Nucleus</keyword>
<keyword evidence="11" id="KW-1185">Reference proteome</keyword>
<dbReference type="WBParaSite" id="jg21108">
    <property type="protein sequence ID" value="jg21108"/>
    <property type="gene ID" value="jg21108"/>
</dbReference>
<evidence type="ECO:0000256" key="2">
    <source>
        <dbReference type="ARBA" id="ARBA00008548"/>
    </source>
</evidence>
<evidence type="ECO:0000259" key="10">
    <source>
        <dbReference type="Pfam" id="PF16019"/>
    </source>
</evidence>
<dbReference type="Pfam" id="PF16019">
    <property type="entry name" value="CSRNP_N"/>
    <property type="match status" value="1"/>
</dbReference>
<feature type="region of interest" description="Disordered" evidence="9">
    <location>
        <begin position="501"/>
        <end position="523"/>
    </location>
</feature>
<keyword evidence="3" id="KW-0053">Apoptosis</keyword>
<evidence type="ECO:0000256" key="3">
    <source>
        <dbReference type="ARBA" id="ARBA00022703"/>
    </source>
</evidence>
<name>A0A915DMS2_9BILA</name>
<dbReference type="PANTHER" id="PTHR13580">
    <property type="entry name" value="TGF-BETA INDUCED APOPTOSIS PROTEIN"/>
    <property type="match status" value="1"/>
</dbReference>
<accession>A0A915DMS2</accession>
<evidence type="ECO:0000256" key="8">
    <source>
        <dbReference type="ARBA" id="ARBA00023242"/>
    </source>
</evidence>
<proteinExistence type="inferred from homology"/>
<dbReference type="InterPro" id="IPR023260">
    <property type="entry name" value="Cys/Ser-rich_nuc_prot"/>
</dbReference>
<feature type="region of interest" description="Disordered" evidence="9">
    <location>
        <begin position="283"/>
        <end position="306"/>
    </location>
</feature>
<feature type="region of interest" description="Disordered" evidence="9">
    <location>
        <begin position="429"/>
        <end position="464"/>
    </location>
</feature>
<dbReference type="GO" id="GO:0006915">
    <property type="term" value="P:apoptotic process"/>
    <property type="evidence" value="ECO:0007669"/>
    <property type="project" value="UniProtKB-KW"/>
</dbReference>
<keyword evidence="6" id="KW-0010">Activator</keyword>
<evidence type="ECO:0000256" key="7">
    <source>
        <dbReference type="ARBA" id="ARBA00023163"/>
    </source>
</evidence>
<keyword evidence="7" id="KW-0804">Transcription</keyword>
<feature type="compositionally biased region" description="Polar residues" evidence="9">
    <location>
        <begin position="429"/>
        <end position="439"/>
    </location>
</feature>
<evidence type="ECO:0000313" key="11">
    <source>
        <dbReference type="Proteomes" id="UP000887574"/>
    </source>
</evidence>
<organism evidence="11 12">
    <name type="scientific">Ditylenchus dipsaci</name>
    <dbReference type="NCBI Taxonomy" id="166011"/>
    <lineage>
        <taxon>Eukaryota</taxon>
        <taxon>Metazoa</taxon>
        <taxon>Ecdysozoa</taxon>
        <taxon>Nematoda</taxon>
        <taxon>Chromadorea</taxon>
        <taxon>Rhabditida</taxon>
        <taxon>Tylenchina</taxon>
        <taxon>Tylenchomorpha</taxon>
        <taxon>Sphaerularioidea</taxon>
        <taxon>Anguinidae</taxon>
        <taxon>Anguininae</taxon>
        <taxon>Ditylenchus</taxon>
    </lineage>
</organism>
<dbReference type="PRINTS" id="PR02031">
    <property type="entry name" value="CYSSERRICHNP"/>
</dbReference>
<sequence length="589" mass="65051">MNKQTSLFYSGNNSNSQDTTTSTDTTSSADVYLEGVETSNCESLKEKRQKLIFTKTKPICSSAELGSCVDSITTPTLIQTPGLGQLSNIDNDSKPCSVHAELASKSAIKRPFLERSESTVSVSSVTNVFVKRSLTSFTSFTFTSCDSCTDCNLAGPTELVTQKVVSSDKLLQNNKIKPLVVWILKGPEERSRRKAQGFDTVPMVGSVALGMEPNHFSEKEYTLNQFHNICAKEINAKSEAWKRLALEKEASPKKIDNKIGIEPGYASIIDLNTNQSCCEISQKLAGNSRPSSSSDESSMGSDEELENGGFTKLDDPLYFNPLLAKVRKGILRNAGVCVDKSVRGEHIQISTSRLSCGCSCFDGNCMPESCECALSGIKCQVDKPSFPCPCLQESQCENPEGRVVFDPLKVHTHFLQTIMRLKVVANMGEDTSNSTNHSPQHIKFNDDGEIDASSSSNTYLAQPPPKIYQMNKGLEPDDVPIKTSVTTQYKPMVSQIDVPRSFTAENTPPKVNRKRKKSGVEKQGEFTLKSTISRLKMENRKEENQNKNLIVDDLLSSPYFPKHPSLLGKQPRQYMEPRKNPEDQPDETV</sequence>
<dbReference type="AlphaFoldDB" id="A0A915DMS2"/>
<keyword evidence="4" id="KW-0805">Transcription regulation</keyword>
<dbReference type="GO" id="GO:0005634">
    <property type="term" value="C:nucleus"/>
    <property type="evidence" value="ECO:0007669"/>
    <property type="project" value="UniProtKB-SubCell"/>
</dbReference>